<sequence length="409" mass="45822">VVIPDSEYLQPGQSSGWVPMGQVLDALHNSQWAPRAIYKEASGKDMVLRLQFAIPDGRGGLKTIKDITVKGNPPRHGGAPYSPIVFEIPGNIAPNADVTTALKERFWLPKIRTQKEAVDWLLGEVRKFPNVGPTPKRFLLYNILGFGGRSFDDPATKQLALALGDNTWVGGTGQKRELVAHWRDPNPVSIKKRETSRTGGFKDLLVVSYGDEIHLPSDPVTDEEFVAWLKQRGVKYSGAVKFTKTKGQPLYYYSQICSKEKGGRRFAAGTAYYKSKGIRTGANYSPHSNYLVNELDYIRTFKLRAMSLPWSEDYVWQIPEFSVQAMGYLTSGLRAGAKYDNLPIHMYVMPHSPGNTPRDFRLSYYTAIAHGAKHINYFCASPLATGVTENYIATDDLEMWRQVHACTHE</sequence>
<dbReference type="AlphaFoldDB" id="A0A382KZG2"/>
<accession>A0A382KZG2</accession>
<protein>
    <submittedName>
        <fullName evidence="1">Uncharacterized protein</fullName>
    </submittedName>
</protein>
<feature type="non-terminal residue" evidence="1">
    <location>
        <position position="1"/>
    </location>
</feature>
<dbReference type="EMBL" id="UINC01083911">
    <property type="protein sequence ID" value="SVC30068.1"/>
    <property type="molecule type" value="Genomic_DNA"/>
</dbReference>
<evidence type="ECO:0000313" key="1">
    <source>
        <dbReference type="EMBL" id="SVC30068.1"/>
    </source>
</evidence>
<organism evidence="1">
    <name type="scientific">marine metagenome</name>
    <dbReference type="NCBI Taxonomy" id="408172"/>
    <lineage>
        <taxon>unclassified sequences</taxon>
        <taxon>metagenomes</taxon>
        <taxon>ecological metagenomes</taxon>
    </lineage>
</organism>
<proteinExistence type="predicted"/>
<reference evidence="1" key="1">
    <citation type="submission" date="2018-05" db="EMBL/GenBank/DDBJ databases">
        <authorList>
            <person name="Lanie J.A."/>
            <person name="Ng W.-L."/>
            <person name="Kazmierczak K.M."/>
            <person name="Andrzejewski T.M."/>
            <person name="Davidsen T.M."/>
            <person name="Wayne K.J."/>
            <person name="Tettelin H."/>
            <person name="Glass J.I."/>
            <person name="Rusch D."/>
            <person name="Podicherti R."/>
            <person name="Tsui H.-C.T."/>
            <person name="Winkler M.E."/>
        </authorList>
    </citation>
    <scope>NUCLEOTIDE SEQUENCE</scope>
</reference>
<gene>
    <name evidence="1" type="ORF">METZ01_LOCUS282922</name>
</gene>
<name>A0A382KZG2_9ZZZZ</name>
<feature type="non-terminal residue" evidence="1">
    <location>
        <position position="409"/>
    </location>
</feature>